<name>A0A2K3K938_TRIPR</name>
<reference evidence="2 3" key="1">
    <citation type="journal article" date="2014" name="Am. J. Bot.">
        <title>Genome assembly and annotation for red clover (Trifolium pratense; Fabaceae).</title>
        <authorList>
            <person name="Istvanek J."/>
            <person name="Jaros M."/>
            <person name="Krenek A."/>
            <person name="Repkova J."/>
        </authorList>
    </citation>
    <scope>NUCLEOTIDE SEQUENCE [LARGE SCALE GENOMIC DNA]</scope>
    <source>
        <strain evidence="3">cv. Tatra</strain>
        <tissue evidence="2">Young leaves</tissue>
    </source>
</reference>
<accession>A0A2K3K938</accession>
<gene>
    <name evidence="2" type="ORF">L195_g053175</name>
</gene>
<feature type="transmembrane region" description="Helical" evidence="1">
    <location>
        <begin position="6"/>
        <end position="25"/>
    </location>
</feature>
<keyword evidence="1" id="KW-0812">Transmembrane</keyword>
<keyword evidence="1" id="KW-1133">Transmembrane helix</keyword>
<reference evidence="2 3" key="2">
    <citation type="journal article" date="2017" name="Front. Plant Sci.">
        <title>Gene Classification and Mining of Molecular Markers Useful in Red Clover (Trifolium pratense) Breeding.</title>
        <authorList>
            <person name="Istvanek J."/>
            <person name="Dluhosova J."/>
            <person name="Dluhos P."/>
            <person name="Patkova L."/>
            <person name="Nedelnik J."/>
            <person name="Repkova J."/>
        </authorList>
    </citation>
    <scope>NUCLEOTIDE SEQUENCE [LARGE SCALE GENOMIC DNA]</scope>
    <source>
        <strain evidence="3">cv. Tatra</strain>
        <tissue evidence="2">Young leaves</tissue>
    </source>
</reference>
<evidence type="ECO:0000313" key="3">
    <source>
        <dbReference type="Proteomes" id="UP000236291"/>
    </source>
</evidence>
<dbReference type="EMBL" id="ASHM01088613">
    <property type="protein sequence ID" value="PNX62806.1"/>
    <property type="molecule type" value="Genomic_DNA"/>
</dbReference>
<evidence type="ECO:0000256" key="1">
    <source>
        <dbReference type="SAM" id="Phobius"/>
    </source>
</evidence>
<evidence type="ECO:0000313" key="2">
    <source>
        <dbReference type="EMBL" id="PNX62806.1"/>
    </source>
</evidence>
<comment type="caution">
    <text evidence="2">The sequence shown here is derived from an EMBL/GenBank/DDBJ whole genome shotgun (WGS) entry which is preliminary data.</text>
</comment>
<protein>
    <submittedName>
        <fullName evidence="2">Uncharacterized protein</fullName>
    </submittedName>
</protein>
<dbReference type="Proteomes" id="UP000236291">
    <property type="component" value="Unassembled WGS sequence"/>
</dbReference>
<organism evidence="2 3">
    <name type="scientific">Trifolium pratense</name>
    <name type="common">Red clover</name>
    <dbReference type="NCBI Taxonomy" id="57577"/>
    <lineage>
        <taxon>Eukaryota</taxon>
        <taxon>Viridiplantae</taxon>
        <taxon>Streptophyta</taxon>
        <taxon>Embryophyta</taxon>
        <taxon>Tracheophyta</taxon>
        <taxon>Spermatophyta</taxon>
        <taxon>Magnoliopsida</taxon>
        <taxon>eudicotyledons</taxon>
        <taxon>Gunneridae</taxon>
        <taxon>Pentapetalae</taxon>
        <taxon>rosids</taxon>
        <taxon>fabids</taxon>
        <taxon>Fabales</taxon>
        <taxon>Fabaceae</taxon>
        <taxon>Papilionoideae</taxon>
        <taxon>50 kb inversion clade</taxon>
        <taxon>NPAAA clade</taxon>
        <taxon>Hologalegina</taxon>
        <taxon>IRL clade</taxon>
        <taxon>Trifolieae</taxon>
        <taxon>Trifolium</taxon>
    </lineage>
</organism>
<feature type="non-terminal residue" evidence="2">
    <location>
        <position position="1"/>
    </location>
</feature>
<sequence length="61" mass="7082">VSISFVVGVVAKTILPDIALLWWCLRRPLLLRKKGIFLISNMEIPLIDSDSKWRRKSRGFK</sequence>
<dbReference type="AlphaFoldDB" id="A0A2K3K938"/>
<keyword evidence="1" id="KW-0472">Membrane</keyword>
<proteinExistence type="predicted"/>